<protein>
    <recommendedName>
        <fullName evidence="3">Peptidase A1 domain-containing protein</fullName>
    </recommendedName>
</protein>
<dbReference type="InterPro" id="IPR032861">
    <property type="entry name" value="TAXi_N"/>
</dbReference>
<keyword evidence="2" id="KW-0732">Signal</keyword>
<dbReference type="PROSITE" id="PS51767">
    <property type="entry name" value="PEPTIDASE_A1"/>
    <property type="match status" value="1"/>
</dbReference>
<feature type="domain" description="Peptidase A1" evidence="3">
    <location>
        <begin position="58"/>
        <end position="435"/>
    </location>
</feature>
<dbReference type="Gene3D" id="2.40.70.10">
    <property type="entry name" value="Acid Proteases"/>
    <property type="match status" value="2"/>
</dbReference>
<dbReference type="InterPro" id="IPR021109">
    <property type="entry name" value="Peptidase_aspartic_dom_sf"/>
</dbReference>
<dbReference type="InterPro" id="IPR032799">
    <property type="entry name" value="TAXi_C"/>
</dbReference>
<evidence type="ECO:0000256" key="2">
    <source>
        <dbReference type="ARBA" id="ARBA00022729"/>
    </source>
</evidence>
<accession>A0ABY9C5A0</accession>
<proteinExistence type="inferred from homology"/>
<evidence type="ECO:0000313" key="5">
    <source>
        <dbReference type="Proteomes" id="UP001227230"/>
    </source>
</evidence>
<keyword evidence="5" id="KW-1185">Reference proteome</keyword>
<dbReference type="InterPro" id="IPR033868">
    <property type="entry name" value="Xylanase_inhibitor_I-like"/>
</dbReference>
<dbReference type="Pfam" id="PF14541">
    <property type="entry name" value="TAXi_C"/>
    <property type="match status" value="1"/>
</dbReference>
<reference evidence="4 5" key="1">
    <citation type="journal article" date="2023" name="Hortic Res">
        <title>The complete reference genome for grapevine (Vitis vinifera L.) genetics and breeding.</title>
        <authorList>
            <person name="Shi X."/>
            <person name="Cao S."/>
            <person name="Wang X."/>
            <person name="Huang S."/>
            <person name="Wang Y."/>
            <person name="Liu Z."/>
            <person name="Liu W."/>
            <person name="Leng X."/>
            <person name="Peng Y."/>
            <person name="Wang N."/>
            <person name="Wang Y."/>
            <person name="Ma Z."/>
            <person name="Xu X."/>
            <person name="Zhang F."/>
            <person name="Xue H."/>
            <person name="Zhong H."/>
            <person name="Wang Y."/>
            <person name="Zhang K."/>
            <person name="Velt A."/>
            <person name="Avia K."/>
            <person name="Holtgrawe D."/>
            <person name="Grimplet J."/>
            <person name="Matus J.T."/>
            <person name="Ware D."/>
            <person name="Wu X."/>
            <person name="Wang H."/>
            <person name="Liu C."/>
            <person name="Fang Y."/>
            <person name="Rustenholz C."/>
            <person name="Cheng Z."/>
            <person name="Xiao H."/>
            <person name="Zhou Y."/>
        </authorList>
    </citation>
    <scope>NUCLEOTIDE SEQUENCE [LARGE SCALE GENOMIC DNA]</scope>
    <source>
        <strain evidence="5">cv. Pinot noir / PN40024</strain>
        <tissue evidence="4">Leaf</tissue>
    </source>
</reference>
<dbReference type="EMBL" id="CP126654">
    <property type="protein sequence ID" value="WJZ90171.1"/>
    <property type="molecule type" value="Genomic_DNA"/>
</dbReference>
<dbReference type="CDD" id="cd05489">
    <property type="entry name" value="xylanase_inhibitor_I_like"/>
    <property type="match status" value="1"/>
</dbReference>
<dbReference type="InterPro" id="IPR033121">
    <property type="entry name" value="PEPTIDASE_A1"/>
</dbReference>
<dbReference type="SUPFAM" id="SSF50630">
    <property type="entry name" value="Acid proteases"/>
    <property type="match status" value="1"/>
</dbReference>
<organism evidence="4 5">
    <name type="scientific">Vitis vinifera</name>
    <name type="common">Grape</name>
    <dbReference type="NCBI Taxonomy" id="29760"/>
    <lineage>
        <taxon>Eukaryota</taxon>
        <taxon>Viridiplantae</taxon>
        <taxon>Streptophyta</taxon>
        <taxon>Embryophyta</taxon>
        <taxon>Tracheophyta</taxon>
        <taxon>Spermatophyta</taxon>
        <taxon>Magnoliopsida</taxon>
        <taxon>eudicotyledons</taxon>
        <taxon>Gunneridae</taxon>
        <taxon>Pentapetalae</taxon>
        <taxon>rosids</taxon>
        <taxon>Vitales</taxon>
        <taxon>Vitaceae</taxon>
        <taxon>Viteae</taxon>
        <taxon>Vitis</taxon>
    </lineage>
</organism>
<dbReference type="Proteomes" id="UP001227230">
    <property type="component" value="Chromosome 7"/>
</dbReference>
<evidence type="ECO:0000259" key="3">
    <source>
        <dbReference type="PROSITE" id="PS51767"/>
    </source>
</evidence>
<name>A0ABY9C5A0_VITVI</name>
<dbReference type="PANTHER" id="PTHR47965:SF6">
    <property type="entry name" value="ASPARTIC PROTEINASE GIP1-RELATED"/>
    <property type="match status" value="1"/>
</dbReference>
<evidence type="ECO:0000313" key="4">
    <source>
        <dbReference type="EMBL" id="WJZ90171.1"/>
    </source>
</evidence>
<gene>
    <name evidence="4" type="ORF">VitviT2T_009335</name>
</gene>
<dbReference type="Pfam" id="PF14543">
    <property type="entry name" value="TAXi_N"/>
    <property type="match status" value="1"/>
</dbReference>
<sequence>MHSLTHLQIKPSMAMSLPFFFFFFFFSFCVPSSSSSSSSSFSLPVLSPITKDHQTNQYSLSLCLKTPLKPSKLLLDLGGSFSWVDCYKHYVSSTYHHIPCNSSLCTLLSLNSCAHCYRAPSPTCANDTCATTLHNSVTGKSIFHSALVDAAALPTTDGRNPGRLALLANFAFACSTTDLLKGLAKGVTGSAGLGWSDLSLPVQFIAGLSLPRVFALCLSGSPSAPGVGFYGSAGPYHFLPEIDLSKKLIYTPLLVNPYGTALDSNHGRPSDEYFIGVTALKVNGHAVDLNPALLTVDLNGNGGTKISTVAPYTVLESSIYEALTHAFIAESAGLNLTVHYPVKPFRVCFPADDVMETTVGPAVPTVDLVMQSDDVFWRIFGRNSMVRILEEGVDVWCLGFVDGGVRPRTSIVIGGHQMEDNLLQFDLGLKRLGFSSSVLVHHTMCANFNFTSNKNLK</sequence>
<evidence type="ECO:0000256" key="1">
    <source>
        <dbReference type="ARBA" id="ARBA00007447"/>
    </source>
</evidence>
<dbReference type="PANTHER" id="PTHR47965">
    <property type="entry name" value="ASPARTYL PROTEASE-RELATED"/>
    <property type="match status" value="1"/>
</dbReference>
<comment type="similarity">
    <text evidence="1">Belongs to the peptidase A1 family.</text>
</comment>
<dbReference type="InterPro" id="IPR001461">
    <property type="entry name" value="Aspartic_peptidase_A1"/>
</dbReference>